<feature type="transmembrane region" description="Helical" evidence="19">
    <location>
        <begin position="36"/>
        <end position="55"/>
    </location>
</feature>
<keyword evidence="7 19" id="KW-1003">Cell membrane</keyword>
<dbReference type="AlphaFoldDB" id="A0A4P8EL91"/>
<evidence type="ECO:0000313" key="20">
    <source>
        <dbReference type="EMBL" id="QCO57662.1"/>
    </source>
</evidence>
<evidence type="ECO:0000256" key="6">
    <source>
        <dbReference type="ARBA" id="ARBA00015850"/>
    </source>
</evidence>
<evidence type="ECO:0000256" key="9">
    <source>
        <dbReference type="ARBA" id="ARBA00022679"/>
    </source>
</evidence>
<evidence type="ECO:0000256" key="14">
    <source>
        <dbReference type="ARBA" id="ARBA00025228"/>
    </source>
</evidence>
<evidence type="ECO:0000256" key="3">
    <source>
        <dbReference type="ARBA" id="ARBA00004663"/>
    </source>
</evidence>
<dbReference type="Pfam" id="PF02654">
    <property type="entry name" value="CobS"/>
    <property type="match status" value="1"/>
</dbReference>
<evidence type="ECO:0000256" key="12">
    <source>
        <dbReference type="ARBA" id="ARBA00022989"/>
    </source>
</evidence>
<evidence type="ECO:0000256" key="8">
    <source>
        <dbReference type="ARBA" id="ARBA00022573"/>
    </source>
</evidence>
<keyword evidence="10 19" id="KW-0812">Transmembrane</keyword>
<dbReference type="InterPro" id="IPR003805">
    <property type="entry name" value="CobS"/>
</dbReference>
<sequence>MPQNNKPGLHDITGALRLLTRLPLRPSARITPPQAAWAWPLAGAIVGALAALVAMAAQPLGAGIAAALVLGIQAMMTGALHEDGLADTADGLWGGWDKARRLLIMKDSHIGTYGVMALLVVGLVRWSALAGLIGAEQFWVIVVVGAMSRAPMALLMAALPNARGSGLSQTVGQVPRAAAGIGVLIATGFALTLGAAGLVGLFGIVVAVSGLAMMARAKIGGQTGDILGASQQLAEATALCLIAAHLT</sequence>
<proteinExistence type="inferred from homology"/>
<keyword evidence="13 19" id="KW-0472">Membrane</keyword>
<dbReference type="EMBL" id="CP039965">
    <property type="protein sequence ID" value="QCO57662.1"/>
    <property type="molecule type" value="Genomic_DNA"/>
</dbReference>
<keyword evidence="8 19" id="KW-0169">Cobalamin biosynthesis</keyword>
<feature type="transmembrane region" description="Helical" evidence="19">
    <location>
        <begin position="179"/>
        <end position="208"/>
    </location>
</feature>
<evidence type="ECO:0000256" key="4">
    <source>
        <dbReference type="ARBA" id="ARBA00010561"/>
    </source>
</evidence>
<comment type="function">
    <text evidence="14 19">Joins adenosylcobinamide-GDP and alpha-ribazole to generate adenosylcobalamin (Ado-cobalamin). Also synthesizes adenosylcobalamin 5'-phosphate from adenosylcobinamide-GDP and alpha-ribazole 5'-phosphate.</text>
</comment>
<evidence type="ECO:0000256" key="5">
    <source>
        <dbReference type="ARBA" id="ARBA00013200"/>
    </source>
</evidence>
<dbReference type="EC" id="2.7.8.26" evidence="5 19"/>
<accession>A0A4P8EL91</accession>
<comment type="pathway">
    <text evidence="3 19">Cofactor biosynthesis; adenosylcobalamin biosynthesis; adenosylcobalamin from cob(II)yrinate a,c-diamide: step 7/7.</text>
</comment>
<dbReference type="RefSeq" id="WP_137195466.1">
    <property type="nucleotide sequence ID" value="NZ_CP039965.1"/>
</dbReference>
<dbReference type="PANTHER" id="PTHR34148:SF1">
    <property type="entry name" value="ADENOSYLCOBINAMIDE-GDP RIBAZOLETRANSFERASE"/>
    <property type="match status" value="1"/>
</dbReference>
<evidence type="ECO:0000256" key="15">
    <source>
        <dbReference type="ARBA" id="ARBA00032605"/>
    </source>
</evidence>
<dbReference type="KEGG" id="pseb:EOK75_18385"/>
<comment type="cofactor">
    <cofactor evidence="1 19">
        <name>Mg(2+)</name>
        <dbReference type="ChEBI" id="CHEBI:18420"/>
    </cofactor>
</comment>
<evidence type="ECO:0000256" key="1">
    <source>
        <dbReference type="ARBA" id="ARBA00001946"/>
    </source>
</evidence>
<evidence type="ECO:0000256" key="11">
    <source>
        <dbReference type="ARBA" id="ARBA00022842"/>
    </source>
</evidence>
<reference evidence="20 21" key="1">
    <citation type="submission" date="2019-05" db="EMBL/GenBank/DDBJ databases">
        <title>Pseudorhodobacter turbinis sp. nov., isolated from the gut of the Korean turban shell.</title>
        <authorList>
            <person name="Jeong Y.-S."/>
            <person name="Kang W.-R."/>
            <person name="Bae J.-W."/>
        </authorList>
    </citation>
    <scope>NUCLEOTIDE SEQUENCE [LARGE SCALE GENOMIC DNA]</scope>
    <source>
        <strain evidence="20 21">S12M18</strain>
        <plasmid evidence="20 21">unnamed1</plasmid>
    </source>
</reference>
<keyword evidence="12 19" id="KW-1133">Transmembrane helix</keyword>
<comment type="catalytic activity">
    <reaction evidence="17 19">
        <text>alpha-ribazole + adenosylcob(III)inamide-GDP = adenosylcob(III)alamin + GMP + H(+)</text>
        <dbReference type="Rhea" id="RHEA:16049"/>
        <dbReference type="ChEBI" id="CHEBI:10329"/>
        <dbReference type="ChEBI" id="CHEBI:15378"/>
        <dbReference type="ChEBI" id="CHEBI:18408"/>
        <dbReference type="ChEBI" id="CHEBI:58115"/>
        <dbReference type="ChEBI" id="CHEBI:60487"/>
        <dbReference type="EC" id="2.7.8.26"/>
    </reaction>
</comment>
<evidence type="ECO:0000256" key="18">
    <source>
        <dbReference type="ARBA" id="ARBA00049504"/>
    </source>
</evidence>
<dbReference type="HAMAP" id="MF_00719">
    <property type="entry name" value="CobS"/>
    <property type="match status" value="1"/>
</dbReference>
<comment type="subcellular location">
    <subcellularLocation>
        <location evidence="2 19">Cell membrane</location>
        <topology evidence="2 19">Multi-pass membrane protein</topology>
    </subcellularLocation>
</comment>
<comment type="similarity">
    <text evidence="4 19">Belongs to the CobS family.</text>
</comment>
<dbReference type="PANTHER" id="PTHR34148">
    <property type="entry name" value="ADENOSYLCOBINAMIDE-GDP RIBAZOLETRANSFERASE"/>
    <property type="match status" value="1"/>
</dbReference>
<dbReference type="Proteomes" id="UP000298631">
    <property type="component" value="Plasmid unnamed1"/>
</dbReference>
<feature type="transmembrane region" description="Helical" evidence="19">
    <location>
        <begin position="138"/>
        <end position="159"/>
    </location>
</feature>
<evidence type="ECO:0000256" key="10">
    <source>
        <dbReference type="ARBA" id="ARBA00022692"/>
    </source>
</evidence>
<evidence type="ECO:0000313" key="21">
    <source>
        <dbReference type="Proteomes" id="UP000298631"/>
    </source>
</evidence>
<evidence type="ECO:0000256" key="17">
    <source>
        <dbReference type="ARBA" id="ARBA00048623"/>
    </source>
</evidence>
<evidence type="ECO:0000256" key="2">
    <source>
        <dbReference type="ARBA" id="ARBA00004651"/>
    </source>
</evidence>
<evidence type="ECO:0000256" key="7">
    <source>
        <dbReference type="ARBA" id="ARBA00022475"/>
    </source>
</evidence>
<protein>
    <recommendedName>
        <fullName evidence="6 19">Adenosylcobinamide-GDP ribazoletransferase</fullName>
        <ecNumber evidence="5 19">2.7.8.26</ecNumber>
    </recommendedName>
    <alternativeName>
        <fullName evidence="16 19">Cobalamin synthase</fullName>
    </alternativeName>
    <alternativeName>
        <fullName evidence="15 19">Cobalamin-5'-phosphate synthase</fullName>
    </alternativeName>
</protein>
<evidence type="ECO:0000256" key="13">
    <source>
        <dbReference type="ARBA" id="ARBA00023136"/>
    </source>
</evidence>
<keyword evidence="21" id="KW-1185">Reference proteome</keyword>
<dbReference type="GO" id="GO:0005886">
    <property type="term" value="C:plasma membrane"/>
    <property type="evidence" value="ECO:0007669"/>
    <property type="project" value="UniProtKB-SubCell"/>
</dbReference>
<feature type="transmembrane region" description="Helical" evidence="19">
    <location>
        <begin position="110"/>
        <end position="126"/>
    </location>
</feature>
<dbReference type="UniPathway" id="UPA00148">
    <property type="reaction ID" value="UER00238"/>
</dbReference>
<dbReference type="GO" id="GO:0051073">
    <property type="term" value="F:adenosylcobinamide-GDP ribazoletransferase activity"/>
    <property type="evidence" value="ECO:0007669"/>
    <property type="project" value="UniProtKB-UniRule"/>
</dbReference>
<dbReference type="OrthoDB" id="9794626at2"/>
<dbReference type="GO" id="GO:0008818">
    <property type="term" value="F:cobalamin 5'-phosphate synthase activity"/>
    <property type="evidence" value="ECO:0007669"/>
    <property type="project" value="UniProtKB-UniRule"/>
</dbReference>
<geneLocation type="plasmid" evidence="20 21">
    <name>unnamed1</name>
</geneLocation>
<dbReference type="GO" id="GO:0009236">
    <property type="term" value="P:cobalamin biosynthetic process"/>
    <property type="evidence" value="ECO:0007669"/>
    <property type="project" value="UniProtKB-UniRule"/>
</dbReference>
<keyword evidence="11 19" id="KW-0460">Magnesium</keyword>
<comment type="catalytic activity">
    <reaction evidence="18 19">
        <text>alpha-ribazole 5'-phosphate + adenosylcob(III)inamide-GDP = adenosylcob(III)alamin 5'-phosphate + GMP + H(+)</text>
        <dbReference type="Rhea" id="RHEA:23560"/>
        <dbReference type="ChEBI" id="CHEBI:15378"/>
        <dbReference type="ChEBI" id="CHEBI:57918"/>
        <dbReference type="ChEBI" id="CHEBI:58115"/>
        <dbReference type="ChEBI" id="CHEBI:60487"/>
        <dbReference type="ChEBI" id="CHEBI:60493"/>
        <dbReference type="EC" id="2.7.8.26"/>
    </reaction>
</comment>
<keyword evidence="20" id="KW-0614">Plasmid</keyword>
<organism evidence="20 21">
    <name type="scientific">Pseudorhodobacter turbinis</name>
    <dbReference type="NCBI Taxonomy" id="2500533"/>
    <lineage>
        <taxon>Bacteria</taxon>
        <taxon>Pseudomonadati</taxon>
        <taxon>Pseudomonadota</taxon>
        <taxon>Alphaproteobacteria</taxon>
        <taxon>Rhodobacterales</taxon>
        <taxon>Paracoccaceae</taxon>
        <taxon>Pseudorhodobacter</taxon>
    </lineage>
</organism>
<gene>
    <name evidence="19 20" type="primary">cobS</name>
    <name evidence="20" type="ORF">EOK75_18385</name>
</gene>
<name>A0A4P8EL91_9RHOB</name>
<evidence type="ECO:0000256" key="19">
    <source>
        <dbReference type="HAMAP-Rule" id="MF_00719"/>
    </source>
</evidence>
<dbReference type="NCBIfam" id="TIGR00317">
    <property type="entry name" value="cobS"/>
    <property type="match status" value="1"/>
</dbReference>
<evidence type="ECO:0000256" key="16">
    <source>
        <dbReference type="ARBA" id="ARBA00032853"/>
    </source>
</evidence>
<keyword evidence="9 19" id="KW-0808">Transferase</keyword>
<feature type="transmembrane region" description="Helical" evidence="19">
    <location>
        <begin position="62"/>
        <end position="80"/>
    </location>
</feature>